<comment type="caution">
    <text evidence="1">The sequence shown here is derived from an EMBL/GenBank/DDBJ whole genome shotgun (WGS) entry which is preliminary data.</text>
</comment>
<dbReference type="RefSeq" id="WP_189685764.1">
    <property type="nucleotide sequence ID" value="NZ_BMYK01000002.1"/>
</dbReference>
<keyword evidence="2" id="KW-1185">Reference proteome</keyword>
<organism evidence="1 2">
    <name type="scientific">Pseudorhodoferax aquiterrae</name>
    <dbReference type="NCBI Taxonomy" id="747304"/>
    <lineage>
        <taxon>Bacteria</taxon>
        <taxon>Pseudomonadati</taxon>
        <taxon>Pseudomonadota</taxon>
        <taxon>Betaproteobacteria</taxon>
        <taxon>Burkholderiales</taxon>
        <taxon>Comamonadaceae</taxon>
    </lineage>
</organism>
<proteinExistence type="predicted"/>
<gene>
    <name evidence="1" type="ORF">GCM10007320_09020</name>
</gene>
<name>A0ABQ3FX62_9BURK</name>
<dbReference type="EMBL" id="BMYK01000002">
    <property type="protein sequence ID" value="GHC72850.1"/>
    <property type="molecule type" value="Genomic_DNA"/>
</dbReference>
<sequence length="85" mass="9310">MSRYTDDFRALNAMRRAQAKHEAGPRIDADGFTMADHLRELELTVANLKRAVNAGVPGSIVFEGGQAVARIRAITCLARVQELLS</sequence>
<accession>A0ABQ3FX62</accession>
<protein>
    <submittedName>
        <fullName evidence="1">Uncharacterized protein</fullName>
    </submittedName>
</protein>
<reference evidence="2" key="1">
    <citation type="journal article" date="2019" name="Int. J. Syst. Evol. Microbiol.">
        <title>The Global Catalogue of Microorganisms (GCM) 10K type strain sequencing project: providing services to taxonomists for standard genome sequencing and annotation.</title>
        <authorList>
            <consortium name="The Broad Institute Genomics Platform"/>
            <consortium name="The Broad Institute Genome Sequencing Center for Infectious Disease"/>
            <person name="Wu L."/>
            <person name="Ma J."/>
        </authorList>
    </citation>
    <scope>NUCLEOTIDE SEQUENCE [LARGE SCALE GENOMIC DNA]</scope>
    <source>
        <strain evidence="2">KCTC 23314</strain>
    </source>
</reference>
<evidence type="ECO:0000313" key="2">
    <source>
        <dbReference type="Proteomes" id="UP000626210"/>
    </source>
</evidence>
<dbReference type="Proteomes" id="UP000626210">
    <property type="component" value="Unassembled WGS sequence"/>
</dbReference>
<evidence type="ECO:0000313" key="1">
    <source>
        <dbReference type="EMBL" id="GHC72850.1"/>
    </source>
</evidence>